<keyword evidence="3" id="KW-1185">Reference proteome</keyword>
<proteinExistence type="predicted"/>
<evidence type="ECO:0000313" key="2">
    <source>
        <dbReference type="EMBL" id="GAA4155066.1"/>
    </source>
</evidence>
<dbReference type="InterPro" id="IPR025311">
    <property type="entry name" value="DUF4166"/>
</dbReference>
<dbReference type="Proteomes" id="UP001415169">
    <property type="component" value="Unassembled WGS sequence"/>
</dbReference>
<gene>
    <name evidence="2" type="ORF">GCM10022286_03540</name>
</gene>
<dbReference type="Pfam" id="PF13761">
    <property type="entry name" value="DUF4166"/>
    <property type="match status" value="1"/>
</dbReference>
<comment type="caution">
    <text evidence="2">The sequence shown here is derived from an EMBL/GenBank/DDBJ whole genome shotgun (WGS) entry which is preliminary data.</text>
</comment>
<accession>A0ABP7ZE83</accession>
<dbReference type="RefSeq" id="WP_344790022.1">
    <property type="nucleotide sequence ID" value="NZ_BAABBV010000001.1"/>
</dbReference>
<feature type="domain" description="DUF4166" evidence="1">
    <location>
        <begin position="22"/>
        <end position="212"/>
    </location>
</feature>
<evidence type="ECO:0000259" key="1">
    <source>
        <dbReference type="Pfam" id="PF13761"/>
    </source>
</evidence>
<protein>
    <submittedName>
        <fullName evidence="2">DUF4166 domain-containing protein</fullName>
    </submittedName>
</protein>
<evidence type="ECO:0000313" key="3">
    <source>
        <dbReference type="Proteomes" id="UP001415169"/>
    </source>
</evidence>
<organism evidence="2 3">
    <name type="scientific">Gryllotalpicola daejeonensis</name>
    <dbReference type="NCBI Taxonomy" id="993087"/>
    <lineage>
        <taxon>Bacteria</taxon>
        <taxon>Bacillati</taxon>
        <taxon>Actinomycetota</taxon>
        <taxon>Actinomycetes</taxon>
        <taxon>Micrococcales</taxon>
        <taxon>Microbacteriaceae</taxon>
        <taxon>Gryllotalpicola</taxon>
    </lineage>
</organism>
<reference evidence="2" key="2">
    <citation type="submission" date="2023-12" db="EMBL/GenBank/DDBJ databases">
        <authorList>
            <person name="Sun Q."/>
            <person name="Inoue M."/>
        </authorList>
    </citation>
    <scope>NUCLEOTIDE SEQUENCE</scope>
    <source>
        <strain evidence="2">JCM 17590</strain>
    </source>
</reference>
<reference evidence="2" key="1">
    <citation type="journal article" date="2014" name="Int. J. Syst. Evol. Microbiol.">
        <title>Complete genome of a new Firmicutes species belonging to the dominant human colonic microbiota ('Ruminococcus bicirculans') reveals two chromosomes and a selective capacity to utilize plant glucans.</title>
        <authorList>
            <consortium name="NISC Comparative Sequencing Program"/>
            <person name="Wegmann U."/>
            <person name="Louis P."/>
            <person name="Goesmann A."/>
            <person name="Henrissat B."/>
            <person name="Duncan S.H."/>
            <person name="Flint H.J."/>
        </authorList>
    </citation>
    <scope>NUCLEOTIDE SEQUENCE</scope>
    <source>
        <strain evidence="2">JCM 17590</strain>
    </source>
</reference>
<dbReference type="EMBL" id="BAABBV010000001">
    <property type="protein sequence ID" value="GAA4155066.1"/>
    <property type="molecule type" value="Genomic_DNA"/>
</dbReference>
<name>A0ABP7ZE83_9MICO</name>
<sequence>MNAPGEPGGVYRSVLGASFAELHPRLRTYFSPIPAGSVGRGAGVFERVGTRPAWLRPLVRLLFDRSHVLTARWGERVPFTVVNRPASTDAGAAAVAAERRIAFPSGEWTMVDEISAAGPHPRVGDGAGIRDLIGSPPRLDVLLDAQVQGGALEMRSRAATLILGRVRMPVPRPLAPTVTLTEQWDDSAAKQRVSVTVRAPLFGTIYEYAGTFSYAIESAGESA</sequence>